<gene>
    <name evidence="1" type="ORF">EEDITHA_LOCUS21975</name>
</gene>
<evidence type="ECO:0000313" key="2">
    <source>
        <dbReference type="Proteomes" id="UP001153954"/>
    </source>
</evidence>
<reference evidence="1" key="1">
    <citation type="submission" date="2022-03" db="EMBL/GenBank/DDBJ databases">
        <authorList>
            <person name="Tunstrom K."/>
        </authorList>
    </citation>
    <scope>NUCLEOTIDE SEQUENCE</scope>
</reference>
<keyword evidence="2" id="KW-1185">Reference proteome</keyword>
<organism evidence="1 2">
    <name type="scientific">Euphydryas editha</name>
    <name type="common">Edith's checkerspot</name>
    <dbReference type="NCBI Taxonomy" id="104508"/>
    <lineage>
        <taxon>Eukaryota</taxon>
        <taxon>Metazoa</taxon>
        <taxon>Ecdysozoa</taxon>
        <taxon>Arthropoda</taxon>
        <taxon>Hexapoda</taxon>
        <taxon>Insecta</taxon>
        <taxon>Pterygota</taxon>
        <taxon>Neoptera</taxon>
        <taxon>Endopterygota</taxon>
        <taxon>Lepidoptera</taxon>
        <taxon>Glossata</taxon>
        <taxon>Ditrysia</taxon>
        <taxon>Papilionoidea</taxon>
        <taxon>Nymphalidae</taxon>
        <taxon>Nymphalinae</taxon>
        <taxon>Euphydryas</taxon>
    </lineage>
</organism>
<proteinExistence type="predicted"/>
<name>A0AAU9VB81_EUPED</name>
<sequence length="146" mass="16505">MPPSYPITQVDGHSTIPDPEKYDGKSFAPFLIHHCRPIQPLHAFISMPVCDILPRLPVSVSHDLYCPSVRGDLEKRCYSTCGIYFSSVTRTAEYRRTIHSAPAAPARKVQHSQVEGGDKFTENYMDMLVPVVTFKIIPESTWIELE</sequence>
<dbReference type="AlphaFoldDB" id="A0AAU9VB81"/>
<protein>
    <recommendedName>
        <fullName evidence="3">C2H2-type domain-containing protein</fullName>
    </recommendedName>
</protein>
<evidence type="ECO:0000313" key="1">
    <source>
        <dbReference type="EMBL" id="CAH2108000.1"/>
    </source>
</evidence>
<evidence type="ECO:0008006" key="3">
    <source>
        <dbReference type="Google" id="ProtNLM"/>
    </source>
</evidence>
<dbReference type="EMBL" id="CAKOGL010000031">
    <property type="protein sequence ID" value="CAH2108000.1"/>
    <property type="molecule type" value="Genomic_DNA"/>
</dbReference>
<dbReference type="Proteomes" id="UP001153954">
    <property type="component" value="Unassembled WGS sequence"/>
</dbReference>
<comment type="caution">
    <text evidence="1">The sequence shown here is derived from an EMBL/GenBank/DDBJ whole genome shotgun (WGS) entry which is preliminary data.</text>
</comment>
<accession>A0AAU9VB81</accession>